<feature type="signal peptide" evidence="2">
    <location>
        <begin position="1"/>
        <end position="23"/>
    </location>
</feature>
<protein>
    <submittedName>
        <fullName evidence="4">T9SS type B sorting domain-containing protein</fullName>
    </submittedName>
</protein>
<evidence type="ECO:0000313" key="5">
    <source>
        <dbReference type="Proteomes" id="UP000291117"/>
    </source>
</evidence>
<dbReference type="AlphaFoldDB" id="A0A4R0N923"/>
<dbReference type="RefSeq" id="WP_131609917.1">
    <property type="nucleotide sequence ID" value="NZ_SJSM01000008.1"/>
</dbReference>
<dbReference type="Gene3D" id="2.60.40.10">
    <property type="entry name" value="Immunoglobulins"/>
    <property type="match status" value="5"/>
</dbReference>
<evidence type="ECO:0000256" key="1">
    <source>
        <dbReference type="ARBA" id="ARBA00022737"/>
    </source>
</evidence>
<dbReference type="InterPro" id="IPR036116">
    <property type="entry name" value="FN3_sf"/>
</dbReference>
<dbReference type="InterPro" id="IPR050964">
    <property type="entry name" value="Striated_Muscle_Regulatory"/>
</dbReference>
<keyword evidence="2" id="KW-0732">Signal</keyword>
<dbReference type="SUPFAM" id="SSF49785">
    <property type="entry name" value="Galactose-binding domain-like"/>
    <property type="match status" value="1"/>
</dbReference>
<proteinExistence type="predicted"/>
<sequence length="1087" mass="118159">MNTKFIRICIFIGLFLQTTAMMAQRNVFRAANATITASLPLSSGAIANLNDGSTTTTAFFNRPASSTLELTIVCAKPERVEDYTINFTTATFSARDITFFGSQNGTTWTLLDTKTGPLVTINSVFTNVNSYTYYKYVFTNFNTTTIRISEISGFGTEILAPILTTTPGATGNLGMLSWTQEIRGTGEYEIQRSSPGSSLALIKTVAQSVLSLQEDTLKRNTTYFYKVRVKKGSVFGPYSEIKELITTDDKLVNKPTLTGTASLTTSTTANLNWSLPMGGPGTFTLERSLNGTDFTLLKTLDKAVNTFADTTLTHNTSYWYRVIGKNDISSSPYSDAIKITTINDALLTAPVMQATAPTGTQAVLSWNLAFNTKGGFEVEKSTDGTNFTLMGKFDKAVITYTEESLKPNTPYWYRVRAFNYIGKSPYSTPVKITTNGIKGLPADITDDGGALTVTADNSGGANAAEGSSKFIDNNISTKWLVFNAQVGQSLSAVYAPKGAYIVTGYTLSTANDSPARDPKDWRFEGSDDNAAWTVLDTRTNQLGAAAERITTYSYSIANPGTKAFKFYRIAFTSNNNSTDIVRYQIAEWQILGLDPGSPDIPTNLAVTASSTNTISLSWAQDKTIPVKGFILQRSVDGLFFEAIDTLESTATSFIDRNLYDGANYYYRLNAIGDRPTAVSAWSNVAMGKTTATDGLPLTPAYLMAIAVGEKEIKLQWTDRSTDETGFLLERSQDNVLFEELKTLAPNTSTFVDASVWPATNYYYRISAIKEKTKSVYSNVLKVLTMGANSAPLRPNAEALSICTGTGEFKLAINAISPGPGNESTQKLKVTGIKAGDERSVKFFSSYSFNPVVAPSTIFGKDEIPTIGGIANFSVTTTGIAVPGDSALVMLTVKDNGGTNGFASDSTEFLVKIKFTTLALKVISDQKNDTVARYAVVNFTGITNFPDQTRFQWADAEGIIGSRNGIKLSVIPKRKTTYTLTATTPMGCTATASITVLPKDSVLLVSNVLTPNQDGKNDTWMVWGIEKIPNNEVKVMDRQGRLVFTTRNYRNDWDGTHNGVVLPQGGYYYVIETNDGRKAQTGVLTIIK</sequence>
<feature type="domain" description="Fibronectin type-III" evidence="3">
    <location>
        <begin position="698"/>
        <end position="787"/>
    </location>
</feature>
<dbReference type="Proteomes" id="UP000291117">
    <property type="component" value="Unassembled WGS sequence"/>
</dbReference>
<accession>A0A4R0N923</accession>
<dbReference type="InterPro" id="IPR026341">
    <property type="entry name" value="T9SS_type_B"/>
</dbReference>
<feature type="domain" description="Fibronectin type-III" evidence="3">
    <location>
        <begin position="349"/>
        <end position="437"/>
    </location>
</feature>
<feature type="domain" description="Fibronectin type-III" evidence="3">
    <location>
        <begin position="255"/>
        <end position="344"/>
    </location>
</feature>
<reference evidence="4 5" key="1">
    <citation type="submission" date="2019-02" db="EMBL/GenBank/DDBJ databases">
        <title>Pedobacter sp. RP-3-8 sp. nov., isolated from Arctic soil.</title>
        <authorList>
            <person name="Dahal R.H."/>
        </authorList>
    </citation>
    <scope>NUCLEOTIDE SEQUENCE [LARGE SCALE GENOMIC DNA]</scope>
    <source>
        <strain evidence="4 5">RP-3-8</strain>
    </source>
</reference>
<dbReference type="Gene3D" id="2.60.120.260">
    <property type="entry name" value="Galactose-binding domain-like"/>
    <property type="match status" value="2"/>
</dbReference>
<keyword evidence="5" id="KW-1185">Reference proteome</keyword>
<dbReference type="Pfam" id="PF00041">
    <property type="entry name" value="fn3"/>
    <property type="match status" value="1"/>
</dbReference>
<dbReference type="Pfam" id="PF13585">
    <property type="entry name" value="CHU_C"/>
    <property type="match status" value="1"/>
</dbReference>
<feature type="domain" description="Fibronectin type-III" evidence="3">
    <location>
        <begin position="600"/>
        <end position="692"/>
    </location>
</feature>
<dbReference type="PANTHER" id="PTHR13817">
    <property type="entry name" value="TITIN"/>
    <property type="match status" value="1"/>
</dbReference>
<evidence type="ECO:0000256" key="2">
    <source>
        <dbReference type="SAM" id="SignalP"/>
    </source>
</evidence>
<dbReference type="EMBL" id="SJSM01000008">
    <property type="protein sequence ID" value="TCC95853.1"/>
    <property type="molecule type" value="Genomic_DNA"/>
</dbReference>
<dbReference type="NCBIfam" id="TIGR04131">
    <property type="entry name" value="Bac_Flav_CTERM"/>
    <property type="match status" value="1"/>
</dbReference>
<keyword evidence="1" id="KW-0677">Repeat</keyword>
<dbReference type="PROSITE" id="PS50853">
    <property type="entry name" value="FN3"/>
    <property type="match status" value="4"/>
</dbReference>
<dbReference type="InterPro" id="IPR013783">
    <property type="entry name" value="Ig-like_fold"/>
</dbReference>
<dbReference type="InterPro" id="IPR003961">
    <property type="entry name" value="FN3_dom"/>
</dbReference>
<organism evidence="4 5">
    <name type="scientific">Pedobacter hiemivivus</name>
    <dbReference type="NCBI Taxonomy" id="2530454"/>
    <lineage>
        <taxon>Bacteria</taxon>
        <taxon>Pseudomonadati</taxon>
        <taxon>Bacteroidota</taxon>
        <taxon>Sphingobacteriia</taxon>
        <taxon>Sphingobacteriales</taxon>
        <taxon>Sphingobacteriaceae</taxon>
        <taxon>Pedobacter</taxon>
    </lineage>
</organism>
<dbReference type="SMART" id="SM00060">
    <property type="entry name" value="FN3"/>
    <property type="match status" value="4"/>
</dbReference>
<evidence type="ECO:0000313" key="4">
    <source>
        <dbReference type="EMBL" id="TCC95853.1"/>
    </source>
</evidence>
<dbReference type="CDD" id="cd00063">
    <property type="entry name" value="FN3"/>
    <property type="match status" value="2"/>
</dbReference>
<feature type="chain" id="PRO_5020707104" evidence="2">
    <location>
        <begin position="24"/>
        <end position="1087"/>
    </location>
</feature>
<comment type="caution">
    <text evidence="4">The sequence shown here is derived from an EMBL/GenBank/DDBJ whole genome shotgun (WGS) entry which is preliminary data.</text>
</comment>
<gene>
    <name evidence="4" type="ORF">EZ444_14675</name>
</gene>
<dbReference type="InterPro" id="IPR008979">
    <property type="entry name" value="Galactose-bd-like_sf"/>
</dbReference>
<dbReference type="SUPFAM" id="SSF49265">
    <property type="entry name" value="Fibronectin type III"/>
    <property type="match status" value="3"/>
</dbReference>
<evidence type="ECO:0000259" key="3">
    <source>
        <dbReference type="PROSITE" id="PS50853"/>
    </source>
</evidence>
<name>A0A4R0N923_9SPHI</name>
<dbReference type="PANTHER" id="PTHR13817:SF73">
    <property type="entry name" value="FIBRONECTIN TYPE-III DOMAIN-CONTAINING PROTEIN"/>
    <property type="match status" value="1"/>
</dbReference>
<dbReference type="OrthoDB" id="5134860at2"/>